<evidence type="ECO:0008006" key="3">
    <source>
        <dbReference type="Google" id="ProtNLM"/>
    </source>
</evidence>
<reference evidence="1 2" key="1">
    <citation type="submission" date="2018-06" db="EMBL/GenBank/DDBJ databases">
        <title>Genomic Encyclopedia of Type Strains, Phase III (KMG-III): the genomes of soil and plant-associated and newly described type strains.</title>
        <authorList>
            <person name="Whitman W."/>
        </authorList>
    </citation>
    <scope>NUCLEOTIDE SEQUENCE [LARGE SCALE GENOMIC DNA]</scope>
    <source>
        <strain evidence="1 2">CECT 7945</strain>
    </source>
</reference>
<dbReference type="InterPro" id="IPR027417">
    <property type="entry name" value="P-loop_NTPase"/>
</dbReference>
<proteinExistence type="predicted"/>
<dbReference type="SUPFAM" id="SSF53795">
    <property type="entry name" value="PEP carboxykinase-like"/>
    <property type="match status" value="1"/>
</dbReference>
<gene>
    <name evidence="1" type="ORF">DFQ11_101147</name>
</gene>
<evidence type="ECO:0000313" key="2">
    <source>
        <dbReference type="Proteomes" id="UP000248054"/>
    </source>
</evidence>
<comment type="caution">
    <text evidence="1">The sequence shown here is derived from an EMBL/GenBank/DDBJ whole genome shotgun (WGS) entry which is preliminary data.</text>
</comment>
<dbReference type="OrthoDB" id="1116059at2"/>
<dbReference type="Gene3D" id="3.40.50.300">
    <property type="entry name" value="P-loop containing nucleotide triphosphate hydrolases"/>
    <property type="match status" value="1"/>
</dbReference>
<evidence type="ECO:0000313" key="1">
    <source>
        <dbReference type="EMBL" id="PYE82722.1"/>
    </source>
</evidence>
<organism evidence="1 2">
    <name type="scientific">Winogradskyella epiphytica</name>
    <dbReference type="NCBI Taxonomy" id="262005"/>
    <lineage>
        <taxon>Bacteria</taxon>
        <taxon>Pseudomonadati</taxon>
        <taxon>Bacteroidota</taxon>
        <taxon>Flavobacteriia</taxon>
        <taxon>Flavobacteriales</taxon>
        <taxon>Flavobacteriaceae</taxon>
        <taxon>Winogradskyella</taxon>
    </lineage>
</organism>
<sequence length="378" mass="43390">MNHNLAPAFQKYFGDYWVMWYAISNSYSIITPEFKVLLDAYIKSKSLSEFSKTLSDDLSASEYTHISETLLNYLQASNSVNASPPVDTIKIDHSQRRISKQYTFEEKTIEVYYSSELVQKIVHPQIAQYYSNTEALIHTTIDTYLKNDVLHLFIDDELITKVPKRDYHYIQGKFIMHLFCILHDKREKDWLGTLHGSTLTDGKNALLFAGQSGKGKSTLCALLTAHGFDLLADDVSPILSEDQHIYYNPAAISIKSGAFELLKTEVPNFEELPVISFTRSKGDLKYLPCKKPKRNHYPCRAIILVNYKAKAETTLERISIKQVLETIIEDSWLSPTPKHAQQFLDWLETLDLYQLTYSDTASVHSEVTKLFQHYHLGL</sequence>
<name>A0A2V4WYJ7_9FLAO</name>
<keyword evidence="2" id="KW-1185">Reference proteome</keyword>
<protein>
    <recommendedName>
        <fullName evidence="3">HprK-related kinase B</fullName>
    </recommendedName>
</protein>
<dbReference type="AlphaFoldDB" id="A0A2V4WYJ7"/>
<dbReference type="RefSeq" id="WP_110473728.1">
    <property type="nucleotide sequence ID" value="NZ_BMWQ01000001.1"/>
</dbReference>
<dbReference type="EMBL" id="QJTD01000001">
    <property type="protein sequence ID" value="PYE82722.1"/>
    <property type="molecule type" value="Genomic_DNA"/>
</dbReference>
<dbReference type="Proteomes" id="UP000248054">
    <property type="component" value="Unassembled WGS sequence"/>
</dbReference>
<accession>A0A2V4WYJ7</accession>